<evidence type="ECO:0000313" key="1">
    <source>
        <dbReference type="EMBL" id="ODN43656.1"/>
    </source>
</evidence>
<comment type="caution">
    <text evidence="1">The sequence shown here is derived from an EMBL/GenBank/DDBJ whole genome shotgun (WGS) entry which is preliminary data.</text>
</comment>
<proteinExistence type="predicted"/>
<organism evidence="1 2">
    <name type="scientific">Piscirickettsia litoralis</name>
    <dbReference type="NCBI Taxonomy" id="1891921"/>
    <lineage>
        <taxon>Bacteria</taxon>
        <taxon>Pseudomonadati</taxon>
        <taxon>Pseudomonadota</taxon>
        <taxon>Gammaproteobacteria</taxon>
        <taxon>Thiotrichales</taxon>
        <taxon>Piscirickettsiaceae</taxon>
        <taxon>Piscirickettsia</taxon>
    </lineage>
</organism>
<dbReference type="Proteomes" id="UP000094329">
    <property type="component" value="Unassembled WGS sequence"/>
</dbReference>
<keyword evidence="2" id="KW-1185">Reference proteome</keyword>
<evidence type="ECO:0000313" key="2">
    <source>
        <dbReference type="Proteomes" id="UP000094329"/>
    </source>
</evidence>
<protein>
    <submittedName>
        <fullName evidence="1">Uncharacterized protein</fullName>
    </submittedName>
</protein>
<dbReference type="EMBL" id="MDTU01000001">
    <property type="protein sequence ID" value="ODN43656.1"/>
    <property type="molecule type" value="Genomic_DNA"/>
</dbReference>
<gene>
    <name evidence="1" type="ORF">BGC07_13015</name>
</gene>
<sequence>MFTDLLCLQKRAKRVACFFVLILISKNSISGQVVSLSLPTQPSEQSTNTSKNFLNSHASEAGVQSVDSSMIDQVPVINLGRAMSASCSVKNYNAWGKCKVWLKPHQYMRIRSYNFGVPYSVANIELQLASRGTDAMVFTNVVNSAEQGVDQVVTLSAMGANGGAGRVFTSVAPADIRQPVTVYLQNDGPSSVFIRVL</sequence>
<dbReference type="RefSeq" id="WP_069313454.1">
    <property type="nucleotide sequence ID" value="NZ_MDTU01000001.1"/>
</dbReference>
<reference evidence="1 2" key="1">
    <citation type="submission" date="2016-08" db="EMBL/GenBank/DDBJ databases">
        <title>Draft genome sequence of Candidatus Piscirickettsia litoralis, from seawater.</title>
        <authorList>
            <person name="Wan X."/>
            <person name="Lee A.J."/>
            <person name="Hou S."/>
            <person name="Donachie S.P."/>
        </authorList>
    </citation>
    <scope>NUCLEOTIDE SEQUENCE [LARGE SCALE GENOMIC DNA]</scope>
    <source>
        <strain evidence="1 2">Y2</strain>
    </source>
</reference>
<name>A0ABX3A7H3_9GAMM</name>
<accession>A0ABX3A7H3</accession>